<keyword evidence="1" id="KW-0812">Transmembrane</keyword>
<proteinExistence type="predicted"/>
<evidence type="ECO:0000313" key="2">
    <source>
        <dbReference type="EMBL" id="MTT32606.1"/>
    </source>
</evidence>
<dbReference type="RefSeq" id="WP_155220012.1">
    <property type="nucleotide sequence ID" value="NZ_WNHB01000018.1"/>
</dbReference>
<feature type="transmembrane region" description="Helical" evidence="1">
    <location>
        <begin position="145"/>
        <end position="168"/>
    </location>
</feature>
<dbReference type="PIRSF" id="PIRSF037394">
    <property type="entry name" value="ABC_thiamine-permease_YkoE_prd"/>
    <property type="match status" value="1"/>
</dbReference>
<dbReference type="Proteomes" id="UP000440978">
    <property type="component" value="Unassembled WGS sequence"/>
</dbReference>
<feature type="transmembrane region" description="Helical" evidence="1">
    <location>
        <begin position="89"/>
        <end position="108"/>
    </location>
</feature>
<dbReference type="InterPro" id="IPR017195">
    <property type="entry name" value="ABC_thiamin-permease_prd"/>
</dbReference>
<dbReference type="Pfam" id="PF09819">
    <property type="entry name" value="ABC_cobalt"/>
    <property type="match status" value="1"/>
</dbReference>
<name>A0A6N8CVY8_9BACI</name>
<dbReference type="EMBL" id="WNHB01000018">
    <property type="protein sequence ID" value="MTT32606.1"/>
    <property type="molecule type" value="Genomic_DNA"/>
</dbReference>
<dbReference type="OrthoDB" id="8017424at2"/>
<dbReference type="AlphaFoldDB" id="A0A6N8CVY8"/>
<sequence length="193" mass="21157">MSKRLKLTDILVTIVIAIVFGLIYKISGPLYDIVKILGFQAEQLTYGIYFIAAPVAMLIIRKPGVALLAEVAAAMMEVLFAGSGGIINFYYGIIQGAFSEIIFLIFAYKKFNLPVTILSGLAAAVGSYILDYYYGDLVDLAGWNILLNVVFRFLGTIVISGFIAYFLVKALEKTGVTNLVRPASKDDYDVLNK</sequence>
<feature type="transmembrane region" description="Helical" evidence="1">
    <location>
        <begin position="44"/>
        <end position="60"/>
    </location>
</feature>
<accession>A0A6N8CVY8</accession>
<feature type="transmembrane region" description="Helical" evidence="1">
    <location>
        <begin position="115"/>
        <end position="133"/>
    </location>
</feature>
<evidence type="ECO:0000256" key="1">
    <source>
        <dbReference type="SAM" id="Phobius"/>
    </source>
</evidence>
<reference evidence="2 3" key="1">
    <citation type="submission" date="2019-11" db="EMBL/GenBank/DDBJ databases">
        <title>Terrilactibacillus tamarindus sp. nov. BCM23-1 isolated from bark of Tamarindus indica.</title>
        <authorList>
            <person name="Kingkaew E."/>
            <person name="Tanasupawat S."/>
        </authorList>
    </citation>
    <scope>NUCLEOTIDE SEQUENCE [LARGE SCALE GENOMIC DNA]</scope>
    <source>
        <strain evidence="2 3">BCM23-1</strain>
    </source>
</reference>
<keyword evidence="3" id="KW-1185">Reference proteome</keyword>
<keyword evidence="1" id="KW-0472">Membrane</keyword>
<keyword evidence="1" id="KW-1133">Transmembrane helix</keyword>
<evidence type="ECO:0000313" key="3">
    <source>
        <dbReference type="Proteomes" id="UP000440978"/>
    </source>
</evidence>
<organism evidence="2 3">
    <name type="scientific">Terrilactibacillus tamarindi</name>
    <dbReference type="NCBI Taxonomy" id="2599694"/>
    <lineage>
        <taxon>Bacteria</taxon>
        <taxon>Bacillati</taxon>
        <taxon>Bacillota</taxon>
        <taxon>Bacilli</taxon>
        <taxon>Bacillales</taxon>
        <taxon>Bacillaceae</taxon>
        <taxon>Terrilactibacillus</taxon>
    </lineage>
</organism>
<feature type="transmembrane region" description="Helical" evidence="1">
    <location>
        <begin position="7"/>
        <end position="24"/>
    </location>
</feature>
<protein>
    <submittedName>
        <fullName evidence="2">Thiamine ABC transporter permease</fullName>
    </submittedName>
</protein>
<gene>
    <name evidence="2" type="ORF">GMB86_11375</name>
</gene>
<comment type="caution">
    <text evidence="2">The sequence shown here is derived from an EMBL/GenBank/DDBJ whole genome shotgun (WGS) entry which is preliminary data.</text>
</comment>